<dbReference type="OrthoDB" id="10012223at2759"/>
<keyword evidence="3" id="KW-1185">Reference proteome</keyword>
<accession>A0A2V1AN70</accession>
<keyword evidence="1" id="KW-0472">Membrane</keyword>
<dbReference type="Proteomes" id="UP000244309">
    <property type="component" value="Unassembled WGS sequence"/>
</dbReference>
<dbReference type="STRING" id="45357.A0A2V1AN70"/>
<evidence type="ECO:0000256" key="1">
    <source>
        <dbReference type="SAM" id="Phobius"/>
    </source>
</evidence>
<evidence type="ECO:0000313" key="3">
    <source>
        <dbReference type="Proteomes" id="UP000244309"/>
    </source>
</evidence>
<comment type="caution">
    <text evidence="2">The sequence shown here is derived from an EMBL/GenBank/DDBJ whole genome shotgun (WGS) entry which is preliminary data.</text>
</comment>
<dbReference type="EMBL" id="PKFO01000001">
    <property type="protein sequence ID" value="PVH19245.1"/>
    <property type="molecule type" value="Genomic_DNA"/>
</dbReference>
<dbReference type="GeneID" id="37006877"/>
<feature type="transmembrane region" description="Helical" evidence="1">
    <location>
        <begin position="46"/>
        <end position="69"/>
    </location>
</feature>
<evidence type="ECO:0000313" key="2">
    <source>
        <dbReference type="EMBL" id="PVH19245.1"/>
    </source>
</evidence>
<keyword evidence="1" id="KW-1133">Transmembrane helix</keyword>
<gene>
    <name evidence="2" type="ORF">CXQ85_001546</name>
</gene>
<dbReference type="GO" id="GO:0005628">
    <property type="term" value="C:prospore membrane"/>
    <property type="evidence" value="ECO:0007669"/>
    <property type="project" value="TreeGrafter"/>
</dbReference>
<dbReference type="VEuPathDB" id="FungiDB:CXQ85_001546"/>
<feature type="transmembrane region" description="Helical" evidence="1">
    <location>
        <begin position="165"/>
        <end position="185"/>
    </location>
</feature>
<feature type="transmembrane region" description="Helical" evidence="1">
    <location>
        <begin position="13"/>
        <end position="34"/>
    </location>
</feature>
<dbReference type="GO" id="GO:0005619">
    <property type="term" value="C:ascospore wall"/>
    <property type="evidence" value="ECO:0007669"/>
    <property type="project" value="TreeGrafter"/>
</dbReference>
<proteinExistence type="predicted"/>
<reference evidence="2 3" key="1">
    <citation type="submission" date="2017-12" db="EMBL/GenBank/DDBJ databases">
        <title>Genome Sequence of a Multidrug-Resistant Candida haemulonii Isolate from a Patient with Chronic Leg Ulcers in Israel.</title>
        <authorList>
            <person name="Chow N.A."/>
            <person name="Gade L."/>
            <person name="Batra D."/>
            <person name="Rowe L.A."/>
            <person name="Ben-Ami R."/>
            <person name="Loparev V.N."/>
            <person name="Litvintseva A.P."/>
        </authorList>
    </citation>
    <scope>NUCLEOTIDE SEQUENCE [LARGE SCALE GENOMIC DNA]</scope>
    <source>
        <strain evidence="2 3">B11899</strain>
    </source>
</reference>
<dbReference type="AlphaFoldDB" id="A0A2V1AN70"/>
<name>A0A2V1AN70_9ASCO</name>
<keyword evidence="1" id="KW-0812">Transmembrane</keyword>
<feature type="transmembrane region" description="Helical" evidence="1">
    <location>
        <begin position="75"/>
        <end position="97"/>
    </location>
</feature>
<protein>
    <submittedName>
        <fullName evidence="2">Uncharacterized protein</fullName>
    </submittedName>
</protein>
<dbReference type="RefSeq" id="XP_025340185.1">
    <property type="nucleotide sequence ID" value="XM_025485254.1"/>
</dbReference>
<dbReference type="GO" id="GO:0005811">
    <property type="term" value="C:lipid droplet"/>
    <property type="evidence" value="ECO:0007669"/>
    <property type="project" value="TreeGrafter"/>
</dbReference>
<organism evidence="2 3">
    <name type="scientific">Candidozyma haemuli</name>
    <dbReference type="NCBI Taxonomy" id="45357"/>
    <lineage>
        <taxon>Eukaryota</taxon>
        <taxon>Fungi</taxon>
        <taxon>Dikarya</taxon>
        <taxon>Ascomycota</taxon>
        <taxon>Saccharomycotina</taxon>
        <taxon>Pichiomycetes</taxon>
        <taxon>Metschnikowiaceae</taxon>
        <taxon>Candidozyma</taxon>
    </lineage>
</organism>
<dbReference type="InterPro" id="IPR052786">
    <property type="entry name" value="Spore_wall_assembly"/>
</dbReference>
<sequence>MILVNWILSLYEILWQFCTEPAFAVTSGTYVYPFQGIIYFFNNSDIWPFYGAIIIPQFLFMLAVYAVMYVAVYPLYALLSFVAFGPFGVVSAFFTVLQYSNMISNFLISVVLMPGARDVVFDAVLSREGQDYVVFQEKLRRKHKKSWKVKITTVKTFLFCKLPEIILLELLILLVGIIPVIVSMGDTTS</sequence>
<dbReference type="PANTHER" id="PTHR34292:SF2">
    <property type="entry name" value="OUTER SPORE WALL PROTEIN LDS1"/>
    <property type="match status" value="1"/>
</dbReference>
<dbReference type="PANTHER" id="PTHR34292">
    <property type="entry name" value="OUTER SPORE WALL PROTEIN LDS1"/>
    <property type="match status" value="1"/>
</dbReference>